<evidence type="ECO:0000313" key="11">
    <source>
        <dbReference type="Proteomes" id="UP001353858"/>
    </source>
</evidence>
<protein>
    <recommendedName>
        <fullName evidence="9">DDE Tnp4 domain-containing protein</fullName>
    </recommendedName>
</protein>
<feature type="signal peptide" evidence="8">
    <location>
        <begin position="1"/>
        <end position="21"/>
    </location>
</feature>
<dbReference type="GO" id="GO:0046872">
    <property type="term" value="F:metal ion binding"/>
    <property type="evidence" value="ECO:0007669"/>
    <property type="project" value="UniProtKB-KW"/>
</dbReference>
<accession>A0AAN7QG84</accession>
<keyword evidence="6" id="KW-0378">Hydrolase</keyword>
<dbReference type="GO" id="GO:0005634">
    <property type="term" value="C:nucleus"/>
    <property type="evidence" value="ECO:0007669"/>
    <property type="project" value="UniProtKB-SubCell"/>
</dbReference>
<keyword evidence="5" id="KW-0479">Metal-binding</keyword>
<evidence type="ECO:0000259" key="9">
    <source>
        <dbReference type="Pfam" id="PF13359"/>
    </source>
</evidence>
<keyword evidence="11" id="KW-1185">Reference proteome</keyword>
<dbReference type="Pfam" id="PF13359">
    <property type="entry name" value="DDE_Tnp_4"/>
    <property type="match status" value="1"/>
</dbReference>
<proteinExistence type="inferred from homology"/>
<feature type="chain" id="PRO_5042987494" description="DDE Tnp4 domain-containing protein" evidence="8">
    <location>
        <begin position="22"/>
        <end position="331"/>
    </location>
</feature>
<dbReference type="GO" id="GO:0004518">
    <property type="term" value="F:nuclease activity"/>
    <property type="evidence" value="ECO:0007669"/>
    <property type="project" value="UniProtKB-KW"/>
</dbReference>
<comment type="subcellular location">
    <subcellularLocation>
        <location evidence="2">Nucleus</location>
    </subcellularLocation>
</comment>
<dbReference type="PANTHER" id="PTHR22930">
    <property type="match status" value="1"/>
</dbReference>
<name>A0AAN7QG84_9COLE</name>
<dbReference type="EMBL" id="JARPUR010000004">
    <property type="protein sequence ID" value="KAK4876873.1"/>
    <property type="molecule type" value="Genomic_DNA"/>
</dbReference>
<keyword evidence="7" id="KW-0539">Nucleus</keyword>
<gene>
    <name evidence="10" type="ORF">RN001_009379</name>
</gene>
<keyword evidence="4" id="KW-0540">Nuclease</keyword>
<sequence>MLYIALTILKLLLSLLKNILFENIKLIHFLGEVEDKIGQVLDEFFMNYLVTMFFRYGVPFERGSIPKSRDVMINVLPNFDENRFRQMVRVNWRTFNIILNLIKDDDVFNGQNSWKQLPIKYQLTITLFCLGCYGKGSSIRKVATLFGVGDGDTVSNITKMVFTEIVSKTYSELPHCVGYVDGTEIRLAEKPKIDSEAYFSRKHQYSLKMQAVLIGYPGSIHDSRIYTDCPLFTNANQYFSGHEWIVGDSAYKLTTTVITPYCSTAKQGTPNERKCFNENLIKYRVRIENCFAYLKERFSSSKELKIDVGSDANNSFACQWISVCCIISFVQ</sequence>
<evidence type="ECO:0000256" key="6">
    <source>
        <dbReference type="ARBA" id="ARBA00022801"/>
    </source>
</evidence>
<comment type="cofactor">
    <cofactor evidence="1">
        <name>a divalent metal cation</name>
        <dbReference type="ChEBI" id="CHEBI:60240"/>
    </cofactor>
</comment>
<evidence type="ECO:0000256" key="1">
    <source>
        <dbReference type="ARBA" id="ARBA00001968"/>
    </source>
</evidence>
<comment type="caution">
    <text evidence="10">The sequence shown here is derived from an EMBL/GenBank/DDBJ whole genome shotgun (WGS) entry which is preliminary data.</text>
</comment>
<evidence type="ECO:0000256" key="7">
    <source>
        <dbReference type="ARBA" id="ARBA00023242"/>
    </source>
</evidence>
<evidence type="ECO:0000256" key="8">
    <source>
        <dbReference type="SAM" id="SignalP"/>
    </source>
</evidence>
<dbReference type="PANTHER" id="PTHR22930:SF85">
    <property type="entry name" value="GH03217P-RELATED"/>
    <property type="match status" value="1"/>
</dbReference>
<dbReference type="InterPro" id="IPR045249">
    <property type="entry name" value="HARBI1-like"/>
</dbReference>
<dbReference type="AlphaFoldDB" id="A0AAN7QG84"/>
<evidence type="ECO:0000256" key="2">
    <source>
        <dbReference type="ARBA" id="ARBA00004123"/>
    </source>
</evidence>
<comment type="similarity">
    <text evidence="3">Belongs to the HARBI1 family.</text>
</comment>
<evidence type="ECO:0000256" key="5">
    <source>
        <dbReference type="ARBA" id="ARBA00022723"/>
    </source>
</evidence>
<dbReference type="Proteomes" id="UP001353858">
    <property type="component" value="Unassembled WGS sequence"/>
</dbReference>
<reference evidence="11" key="1">
    <citation type="submission" date="2023-01" db="EMBL/GenBank/DDBJ databases">
        <title>Key to firefly adult light organ development and bioluminescence: homeobox transcription factors regulate luciferase expression and transportation to peroxisome.</title>
        <authorList>
            <person name="Fu X."/>
        </authorList>
    </citation>
    <scope>NUCLEOTIDE SEQUENCE [LARGE SCALE GENOMIC DNA]</scope>
</reference>
<dbReference type="InterPro" id="IPR027806">
    <property type="entry name" value="HARBI1_dom"/>
</dbReference>
<evidence type="ECO:0000313" key="10">
    <source>
        <dbReference type="EMBL" id="KAK4876873.1"/>
    </source>
</evidence>
<organism evidence="10 11">
    <name type="scientific">Aquatica leii</name>
    <dbReference type="NCBI Taxonomy" id="1421715"/>
    <lineage>
        <taxon>Eukaryota</taxon>
        <taxon>Metazoa</taxon>
        <taxon>Ecdysozoa</taxon>
        <taxon>Arthropoda</taxon>
        <taxon>Hexapoda</taxon>
        <taxon>Insecta</taxon>
        <taxon>Pterygota</taxon>
        <taxon>Neoptera</taxon>
        <taxon>Endopterygota</taxon>
        <taxon>Coleoptera</taxon>
        <taxon>Polyphaga</taxon>
        <taxon>Elateriformia</taxon>
        <taxon>Elateroidea</taxon>
        <taxon>Lampyridae</taxon>
        <taxon>Luciolinae</taxon>
        <taxon>Aquatica</taxon>
    </lineage>
</organism>
<feature type="domain" description="DDE Tnp4" evidence="9">
    <location>
        <begin position="180"/>
        <end position="327"/>
    </location>
</feature>
<dbReference type="GO" id="GO:0016787">
    <property type="term" value="F:hydrolase activity"/>
    <property type="evidence" value="ECO:0007669"/>
    <property type="project" value="UniProtKB-KW"/>
</dbReference>
<evidence type="ECO:0000256" key="4">
    <source>
        <dbReference type="ARBA" id="ARBA00022722"/>
    </source>
</evidence>
<keyword evidence="8" id="KW-0732">Signal</keyword>
<evidence type="ECO:0000256" key="3">
    <source>
        <dbReference type="ARBA" id="ARBA00006958"/>
    </source>
</evidence>